<dbReference type="RefSeq" id="WP_121522450.1">
    <property type="nucleotide sequence ID" value="NZ_RCHR01000003.1"/>
</dbReference>
<evidence type="ECO:0000313" key="2">
    <source>
        <dbReference type="Proteomes" id="UP000270219"/>
    </source>
</evidence>
<comment type="caution">
    <text evidence="1">The sequence shown here is derived from an EMBL/GenBank/DDBJ whole genome shotgun (WGS) entry which is preliminary data.</text>
</comment>
<dbReference type="OrthoDB" id="2924246at2"/>
<dbReference type="Proteomes" id="UP000270219">
    <property type="component" value="Unassembled WGS sequence"/>
</dbReference>
<sequence length="112" mass="13036">MKGWWKITKNLIFYKLINFQLPMRRIGYLSLKDNSEDTTNFFINLVTFFSFIHIIASVCDNITEGRGRMEEKSTMVKNPVLKLIDTGYKVVEINMSDATENLYAVCTPIKMK</sequence>
<name>A0A498DA10_9BACI</name>
<protein>
    <submittedName>
        <fullName evidence="1">Uncharacterized protein</fullName>
    </submittedName>
</protein>
<gene>
    <name evidence="1" type="ORF">D8M04_08230</name>
</gene>
<organism evidence="1 2">
    <name type="scientific">Oceanobacillus piezotolerans</name>
    <dbReference type="NCBI Taxonomy" id="2448030"/>
    <lineage>
        <taxon>Bacteria</taxon>
        <taxon>Bacillati</taxon>
        <taxon>Bacillota</taxon>
        <taxon>Bacilli</taxon>
        <taxon>Bacillales</taxon>
        <taxon>Bacillaceae</taxon>
        <taxon>Oceanobacillus</taxon>
    </lineage>
</organism>
<dbReference type="AlphaFoldDB" id="A0A498DA10"/>
<evidence type="ECO:0000313" key="1">
    <source>
        <dbReference type="EMBL" id="RLL44860.1"/>
    </source>
</evidence>
<proteinExistence type="predicted"/>
<dbReference type="EMBL" id="RCHR01000003">
    <property type="protein sequence ID" value="RLL44860.1"/>
    <property type="molecule type" value="Genomic_DNA"/>
</dbReference>
<keyword evidence="2" id="KW-1185">Reference proteome</keyword>
<accession>A0A498DA10</accession>
<reference evidence="1 2" key="1">
    <citation type="submission" date="2018-10" db="EMBL/GenBank/DDBJ databases">
        <title>Oceanobacillus sp. YLB-02 draft genome.</title>
        <authorList>
            <person name="Yu L."/>
        </authorList>
    </citation>
    <scope>NUCLEOTIDE SEQUENCE [LARGE SCALE GENOMIC DNA]</scope>
    <source>
        <strain evidence="1 2">YLB-02</strain>
    </source>
</reference>